<dbReference type="PANTHER" id="PTHR43900:SF3">
    <property type="entry name" value="GLUTATHIONE S-TRANSFERASE RHO"/>
    <property type="match status" value="1"/>
</dbReference>
<name>A0A9P4X2C5_9HYPO</name>
<comment type="caution">
    <text evidence="7">The sequence shown here is derived from an EMBL/GenBank/DDBJ whole genome shotgun (WGS) entry which is preliminary data.</text>
</comment>
<evidence type="ECO:0000259" key="5">
    <source>
        <dbReference type="PROSITE" id="PS50404"/>
    </source>
</evidence>
<dbReference type="GO" id="GO:0004364">
    <property type="term" value="F:glutathione transferase activity"/>
    <property type="evidence" value="ECO:0007669"/>
    <property type="project" value="UniProtKB-EC"/>
</dbReference>
<dbReference type="InterPro" id="IPR004045">
    <property type="entry name" value="Glutathione_S-Trfase_N"/>
</dbReference>
<dbReference type="Proteomes" id="UP000801864">
    <property type="component" value="Unassembled WGS sequence"/>
</dbReference>
<feature type="domain" description="GST N-terminal" evidence="5">
    <location>
        <begin position="1"/>
        <end position="93"/>
    </location>
</feature>
<keyword evidence="8" id="KW-1185">Reference proteome</keyword>
<feature type="domain" description="GST C-terminal" evidence="6">
    <location>
        <begin position="102"/>
        <end position="227"/>
    </location>
</feature>
<dbReference type="PANTHER" id="PTHR43900">
    <property type="entry name" value="GLUTATHIONE S-TRANSFERASE RHO"/>
    <property type="match status" value="1"/>
</dbReference>
<dbReference type="InterPro" id="IPR004046">
    <property type="entry name" value="GST_C"/>
</dbReference>
<dbReference type="GO" id="GO:0006749">
    <property type="term" value="P:glutathione metabolic process"/>
    <property type="evidence" value="ECO:0007669"/>
    <property type="project" value="TreeGrafter"/>
</dbReference>
<comment type="similarity">
    <text evidence="1">Belongs to the GST superfamily. Phi family.</text>
</comment>
<organism evidence="7 8">
    <name type="scientific">Trichoderma lentiforme</name>
    <dbReference type="NCBI Taxonomy" id="1567552"/>
    <lineage>
        <taxon>Eukaryota</taxon>
        <taxon>Fungi</taxon>
        <taxon>Dikarya</taxon>
        <taxon>Ascomycota</taxon>
        <taxon>Pezizomycotina</taxon>
        <taxon>Sordariomycetes</taxon>
        <taxon>Hypocreomycetidae</taxon>
        <taxon>Hypocreales</taxon>
        <taxon>Hypocreaceae</taxon>
        <taxon>Trichoderma</taxon>
    </lineage>
</organism>
<evidence type="ECO:0000256" key="2">
    <source>
        <dbReference type="ARBA" id="ARBA00012452"/>
    </source>
</evidence>
<evidence type="ECO:0000313" key="8">
    <source>
        <dbReference type="Proteomes" id="UP000801864"/>
    </source>
</evidence>
<dbReference type="InterPro" id="IPR036249">
    <property type="entry name" value="Thioredoxin-like_sf"/>
</dbReference>
<dbReference type="GO" id="GO:0009636">
    <property type="term" value="P:response to toxic substance"/>
    <property type="evidence" value="ECO:0007669"/>
    <property type="project" value="UniProtKB-ARBA"/>
</dbReference>
<evidence type="ECO:0000313" key="7">
    <source>
        <dbReference type="EMBL" id="KAF3054700.1"/>
    </source>
</evidence>
<evidence type="ECO:0000256" key="1">
    <source>
        <dbReference type="ARBA" id="ARBA00010128"/>
    </source>
</evidence>
<accession>A0A9P4X2C5</accession>
<evidence type="ECO:0000256" key="4">
    <source>
        <dbReference type="ARBA" id="ARBA00047960"/>
    </source>
</evidence>
<dbReference type="InterPro" id="IPR010987">
    <property type="entry name" value="Glutathione-S-Trfase_C-like"/>
</dbReference>
<keyword evidence="3" id="KW-0808">Transferase</keyword>
<gene>
    <name evidence="7" type="ORF">CFAM422_013328</name>
</gene>
<dbReference type="EMBL" id="QLNT01000042">
    <property type="protein sequence ID" value="KAF3054700.1"/>
    <property type="molecule type" value="Genomic_DNA"/>
</dbReference>
<dbReference type="PROSITE" id="PS50404">
    <property type="entry name" value="GST_NTER"/>
    <property type="match status" value="1"/>
</dbReference>
<dbReference type="GO" id="GO:0043295">
    <property type="term" value="F:glutathione binding"/>
    <property type="evidence" value="ECO:0007669"/>
    <property type="project" value="TreeGrafter"/>
</dbReference>
<dbReference type="Pfam" id="PF02798">
    <property type="entry name" value="GST_N"/>
    <property type="match status" value="1"/>
</dbReference>
<evidence type="ECO:0000259" key="6">
    <source>
        <dbReference type="PROSITE" id="PS50405"/>
    </source>
</evidence>
<dbReference type="Pfam" id="PF00043">
    <property type="entry name" value="GST_C"/>
    <property type="match status" value="1"/>
</dbReference>
<evidence type="ECO:0000256" key="3">
    <source>
        <dbReference type="ARBA" id="ARBA00022679"/>
    </source>
</evidence>
<dbReference type="SUPFAM" id="SSF47616">
    <property type="entry name" value="GST C-terminal domain-like"/>
    <property type="match status" value="1"/>
</dbReference>
<dbReference type="Gene3D" id="1.20.1050.10">
    <property type="match status" value="1"/>
</dbReference>
<sequence length="227" mass="25657">MALKLTGTPKSSCTLKVLLTLAEKGISNFEFINIDLMKGEQKAGIWFLLHLPLPSHLTKQPFGVVPILEDGEISLYESRAICRYLAKKYDNIGTPLLPDLSNLTTMGYFEQWASVEMANFDAIARPLQWEIIFKPITGESKNEELIHSLLATLAQKLDVYDGAILAKQKYMAGDTFTLVDIFYMPLMSYMFRMGFGHMITDRANVKAWWESVSSRDSWKRFGVGATV</sequence>
<proteinExistence type="inferred from homology"/>
<dbReference type="AlphaFoldDB" id="A0A9P4X2C5"/>
<dbReference type="SFLD" id="SFLDG00358">
    <property type="entry name" value="Main_(cytGST)"/>
    <property type="match status" value="1"/>
</dbReference>
<dbReference type="SUPFAM" id="SSF52833">
    <property type="entry name" value="Thioredoxin-like"/>
    <property type="match status" value="1"/>
</dbReference>
<reference evidence="7 8" key="1">
    <citation type="submission" date="2018-06" db="EMBL/GenBank/DDBJ databases">
        <title>Genome analysis of cellulolytic fungus Trichoderma lentiforme CFAM-422.</title>
        <authorList>
            <person name="Steindorff A.S."/>
            <person name="Formighieri E.F."/>
            <person name="Midorikawa G.E.O."/>
            <person name="Tamietti M.S."/>
            <person name="Ramos E.Z."/>
            <person name="Silva A.S."/>
            <person name="Bon E.P.S."/>
            <person name="Mendes T.D."/>
            <person name="Damaso M.C.T."/>
            <person name="Favaro L.C.L."/>
        </authorList>
    </citation>
    <scope>NUCLEOTIDE SEQUENCE [LARGE SCALE GENOMIC DNA]</scope>
    <source>
        <strain evidence="7 8">CFAM-422</strain>
    </source>
</reference>
<dbReference type="EC" id="2.5.1.18" evidence="2"/>
<dbReference type="SFLD" id="SFLDS00019">
    <property type="entry name" value="Glutathione_Transferase_(cytos"/>
    <property type="match status" value="1"/>
</dbReference>
<dbReference type="GO" id="GO:0005737">
    <property type="term" value="C:cytoplasm"/>
    <property type="evidence" value="ECO:0007669"/>
    <property type="project" value="TreeGrafter"/>
</dbReference>
<dbReference type="FunFam" id="3.40.30.10:FF:000016">
    <property type="entry name" value="Glutathione S-transferase F2"/>
    <property type="match status" value="1"/>
</dbReference>
<comment type="catalytic activity">
    <reaction evidence="4">
        <text>RX + glutathione = an S-substituted glutathione + a halide anion + H(+)</text>
        <dbReference type="Rhea" id="RHEA:16437"/>
        <dbReference type="ChEBI" id="CHEBI:15378"/>
        <dbReference type="ChEBI" id="CHEBI:16042"/>
        <dbReference type="ChEBI" id="CHEBI:17792"/>
        <dbReference type="ChEBI" id="CHEBI:57925"/>
        <dbReference type="ChEBI" id="CHEBI:90779"/>
        <dbReference type="EC" id="2.5.1.18"/>
    </reaction>
</comment>
<dbReference type="Gene3D" id="3.40.30.10">
    <property type="entry name" value="Glutaredoxin"/>
    <property type="match status" value="1"/>
</dbReference>
<protein>
    <recommendedName>
        <fullName evidence="2">glutathione transferase</fullName>
        <ecNumber evidence="2">2.5.1.18</ecNumber>
    </recommendedName>
</protein>
<dbReference type="InterPro" id="IPR036282">
    <property type="entry name" value="Glutathione-S-Trfase_C_sf"/>
</dbReference>
<dbReference type="FunFam" id="1.20.1050.10:FF:000004">
    <property type="entry name" value="Glutathione S-transferase F2"/>
    <property type="match status" value="1"/>
</dbReference>
<dbReference type="InterPro" id="IPR040079">
    <property type="entry name" value="Glutathione_S-Trfase"/>
</dbReference>
<dbReference type="PROSITE" id="PS50405">
    <property type="entry name" value="GST_CTER"/>
    <property type="match status" value="1"/>
</dbReference>